<dbReference type="PANTHER" id="PTHR30600">
    <property type="entry name" value="CYTOCHROME C PEROXIDASE-RELATED"/>
    <property type="match status" value="1"/>
</dbReference>
<evidence type="ECO:0000256" key="3">
    <source>
        <dbReference type="ARBA" id="ARBA00022723"/>
    </source>
</evidence>
<keyword evidence="7 9" id="KW-0408">Iron</keyword>
<feature type="binding site" description="covalent" evidence="8">
    <location>
        <position position="226"/>
    </location>
    <ligand>
        <name>heme c</name>
        <dbReference type="ChEBI" id="CHEBI:61717"/>
        <label>2</label>
    </ligand>
</feature>
<dbReference type="InterPro" id="IPR036909">
    <property type="entry name" value="Cyt_c-like_dom_sf"/>
</dbReference>
<evidence type="ECO:0000256" key="4">
    <source>
        <dbReference type="ARBA" id="ARBA00022729"/>
    </source>
</evidence>
<comment type="cofactor">
    <cofactor evidence="8">
        <name>heme</name>
        <dbReference type="ChEBI" id="CHEBI:30413"/>
    </cofactor>
    <text evidence="8">Binds 2 heme groups.</text>
</comment>
<dbReference type="Gene3D" id="1.10.760.10">
    <property type="entry name" value="Cytochrome c-like domain"/>
    <property type="match status" value="2"/>
</dbReference>
<reference evidence="13 14" key="1">
    <citation type="submission" date="2017-07" db="EMBL/GenBank/DDBJ databases">
        <authorList>
            <person name="Sun Z.S."/>
            <person name="Albrecht U."/>
            <person name="Echele G."/>
            <person name="Lee C.C."/>
        </authorList>
    </citation>
    <scope>NUCLEOTIDE SEQUENCE [LARGE SCALE GENOMIC DNA]</scope>
    <source>
        <strain evidence="13 14">DSM 14827</strain>
    </source>
</reference>
<dbReference type="PANTHER" id="PTHR30600:SF14">
    <property type="entry name" value="CYTOCHROME C PEROXIDASE"/>
    <property type="match status" value="1"/>
</dbReference>
<keyword evidence="13" id="KW-0575">Peroxidase</keyword>
<dbReference type="InterPro" id="IPR023929">
    <property type="entry name" value="MbnH-like"/>
</dbReference>
<feature type="binding site" description="covalent" evidence="8">
    <location>
        <position position="73"/>
    </location>
    <ligand>
        <name>heme c</name>
        <dbReference type="ChEBI" id="CHEBI:61717"/>
        <label>1</label>
    </ligand>
</feature>
<dbReference type="RefSeq" id="WP_089346182.1">
    <property type="nucleotide sequence ID" value="NZ_CP067130.1"/>
</dbReference>
<feature type="domain" description="Cytochrome c" evidence="12">
    <location>
        <begin position="51"/>
        <end position="183"/>
    </location>
</feature>
<dbReference type="Proteomes" id="UP000198307">
    <property type="component" value="Unassembled WGS sequence"/>
</dbReference>
<evidence type="ECO:0000256" key="1">
    <source>
        <dbReference type="ARBA" id="ARBA00004418"/>
    </source>
</evidence>
<evidence type="ECO:0000256" key="8">
    <source>
        <dbReference type="PIRSR" id="PIRSR000294-1"/>
    </source>
</evidence>
<evidence type="ECO:0000256" key="6">
    <source>
        <dbReference type="ARBA" id="ARBA00023002"/>
    </source>
</evidence>
<evidence type="ECO:0000256" key="11">
    <source>
        <dbReference type="SAM" id="SignalP"/>
    </source>
</evidence>
<dbReference type="GO" id="GO:0009055">
    <property type="term" value="F:electron transfer activity"/>
    <property type="evidence" value="ECO:0007669"/>
    <property type="project" value="InterPro"/>
</dbReference>
<keyword evidence="6" id="KW-0560">Oxidoreductase</keyword>
<name>A0A239Q3L7_9RHOB</name>
<dbReference type="InterPro" id="IPR004852">
    <property type="entry name" value="Di-haem_cyt_c_peroxidsae"/>
</dbReference>
<dbReference type="Pfam" id="PF03150">
    <property type="entry name" value="CCP_MauG"/>
    <property type="match status" value="1"/>
</dbReference>
<feature type="chain" id="PRO_5012014787" evidence="11">
    <location>
        <begin position="19"/>
        <end position="389"/>
    </location>
</feature>
<sequence>MRRQLTALLALAVSSAGAAGTEAAETAPYVWPMPAWMAPPPVPEDNPMSAAKVELGRHLFYDSRLSRDGTIACASCHDQARGFTDGRALAVGIDDTAGIRNVPGLANVGYFPVLTWGNPHMTSLEFQSLIPLFGDNPDEMGSNGREDDIFARLAGDPYYAKAFPEVFPERPAIDLFTVTRALGAFERSLISLDSPYDRFKYWGEEDALSEAAKRGEQLFFDHRFECYHCHVGVLFTDNLQTTRSALRETGNHNTGLYNIDGDGAYPPRATGFYEFTGDPSDMGRFRTPSLRNVGVTAPYFHDGSAETLEEVLAHYARAGREITDGPYAGDGARNPHKDGMIVGFAASESEISDIIAFLKSLTDERFLTNPAYGDPWPQGHPATADRVMP</sequence>
<evidence type="ECO:0000313" key="13">
    <source>
        <dbReference type="EMBL" id="SNT76908.1"/>
    </source>
</evidence>
<feature type="domain" description="Cytochrome c" evidence="12">
    <location>
        <begin position="210"/>
        <end position="362"/>
    </location>
</feature>
<dbReference type="OrthoDB" id="9805202at2"/>
<evidence type="ECO:0000256" key="5">
    <source>
        <dbReference type="ARBA" id="ARBA00022764"/>
    </source>
</evidence>
<dbReference type="InterPro" id="IPR009056">
    <property type="entry name" value="Cyt_c-like_dom"/>
</dbReference>
<dbReference type="AlphaFoldDB" id="A0A239Q3L7"/>
<keyword evidence="5" id="KW-0574">Periplasm</keyword>
<accession>A0A239Q3L7</accession>
<evidence type="ECO:0000259" key="12">
    <source>
        <dbReference type="PROSITE" id="PS51007"/>
    </source>
</evidence>
<feature type="region of interest" description="Disordered" evidence="10">
    <location>
        <begin position="370"/>
        <end position="389"/>
    </location>
</feature>
<evidence type="ECO:0000256" key="10">
    <source>
        <dbReference type="SAM" id="MobiDB-lite"/>
    </source>
</evidence>
<dbReference type="InterPro" id="IPR051395">
    <property type="entry name" value="Cytochrome_c_Peroxidase/MauG"/>
</dbReference>
<dbReference type="PIRSF" id="PIRSF000294">
    <property type="entry name" value="Cytochrome-c_peroxidase"/>
    <property type="match status" value="1"/>
</dbReference>
<dbReference type="NCBIfam" id="TIGR04039">
    <property type="entry name" value="MXAN_0977_Heme2"/>
    <property type="match status" value="1"/>
</dbReference>
<gene>
    <name evidence="13" type="ORF">SAMN05444959_1385</name>
</gene>
<evidence type="ECO:0000313" key="14">
    <source>
        <dbReference type="Proteomes" id="UP000198307"/>
    </source>
</evidence>
<comment type="PTM">
    <text evidence="8">Binds 2 heme groups per subunit.</text>
</comment>
<evidence type="ECO:0000256" key="7">
    <source>
        <dbReference type="ARBA" id="ARBA00023004"/>
    </source>
</evidence>
<dbReference type="InterPro" id="IPR026259">
    <property type="entry name" value="MauG/Cytc_peroxidase"/>
</dbReference>
<feature type="signal peptide" evidence="11">
    <location>
        <begin position="1"/>
        <end position="18"/>
    </location>
</feature>
<dbReference type="PROSITE" id="PS51007">
    <property type="entry name" value="CYTC"/>
    <property type="match status" value="2"/>
</dbReference>
<dbReference type="GO" id="GO:0046872">
    <property type="term" value="F:metal ion binding"/>
    <property type="evidence" value="ECO:0007669"/>
    <property type="project" value="UniProtKB-KW"/>
</dbReference>
<keyword evidence="3 9" id="KW-0479">Metal-binding</keyword>
<keyword evidence="2 8" id="KW-0349">Heme</keyword>
<dbReference type="GO" id="GO:0004130">
    <property type="term" value="F:cytochrome-c peroxidase activity"/>
    <property type="evidence" value="ECO:0007669"/>
    <property type="project" value="TreeGrafter"/>
</dbReference>
<feature type="binding site" description="axial binding residue" evidence="9">
    <location>
        <position position="230"/>
    </location>
    <ligand>
        <name>heme c</name>
        <dbReference type="ChEBI" id="CHEBI:61717"/>
        <label>2</label>
    </ligand>
    <ligandPart>
        <name>Fe</name>
        <dbReference type="ChEBI" id="CHEBI:18248"/>
    </ligandPart>
</feature>
<protein>
    <submittedName>
        <fullName evidence="13">Cytochrome c peroxidase</fullName>
    </submittedName>
</protein>
<evidence type="ECO:0000256" key="9">
    <source>
        <dbReference type="PIRSR" id="PIRSR000294-2"/>
    </source>
</evidence>
<comment type="subcellular location">
    <subcellularLocation>
        <location evidence="1">Periplasm</location>
    </subcellularLocation>
</comment>
<keyword evidence="14" id="KW-1185">Reference proteome</keyword>
<evidence type="ECO:0000256" key="2">
    <source>
        <dbReference type="ARBA" id="ARBA00022617"/>
    </source>
</evidence>
<dbReference type="EMBL" id="FZQB01000038">
    <property type="protein sequence ID" value="SNT76908.1"/>
    <property type="molecule type" value="Genomic_DNA"/>
</dbReference>
<proteinExistence type="predicted"/>
<keyword evidence="4 11" id="KW-0732">Signal</keyword>
<feature type="binding site" description="covalent" evidence="8">
    <location>
        <position position="229"/>
    </location>
    <ligand>
        <name>heme c</name>
        <dbReference type="ChEBI" id="CHEBI:61717"/>
        <label>2</label>
    </ligand>
</feature>
<dbReference type="GO" id="GO:0042597">
    <property type="term" value="C:periplasmic space"/>
    <property type="evidence" value="ECO:0007669"/>
    <property type="project" value="UniProtKB-SubCell"/>
</dbReference>
<feature type="binding site" description="axial binding residue" evidence="9">
    <location>
        <position position="77"/>
    </location>
    <ligand>
        <name>heme c</name>
        <dbReference type="ChEBI" id="CHEBI:61717"/>
        <label>1</label>
    </ligand>
    <ligandPart>
        <name>Fe</name>
        <dbReference type="ChEBI" id="CHEBI:18248"/>
    </ligandPart>
</feature>
<organism evidence="13 14">
    <name type="scientific">Paracoccus seriniphilus</name>
    <dbReference type="NCBI Taxonomy" id="184748"/>
    <lineage>
        <taxon>Bacteria</taxon>
        <taxon>Pseudomonadati</taxon>
        <taxon>Pseudomonadota</taxon>
        <taxon>Alphaproteobacteria</taxon>
        <taxon>Rhodobacterales</taxon>
        <taxon>Paracoccaceae</taxon>
        <taxon>Paracoccus</taxon>
    </lineage>
</organism>
<dbReference type="GO" id="GO:0020037">
    <property type="term" value="F:heme binding"/>
    <property type="evidence" value="ECO:0007669"/>
    <property type="project" value="InterPro"/>
</dbReference>
<dbReference type="SUPFAM" id="SSF46626">
    <property type="entry name" value="Cytochrome c"/>
    <property type="match status" value="2"/>
</dbReference>
<feature type="binding site" description="covalent" evidence="8">
    <location>
        <position position="76"/>
    </location>
    <ligand>
        <name>heme c</name>
        <dbReference type="ChEBI" id="CHEBI:61717"/>
        <label>1</label>
    </ligand>
</feature>